<evidence type="ECO:0000313" key="1">
    <source>
        <dbReference type="EMBL" id="CUG89148.1"/>
    </source>
</evidence>
<dbReference type="VEuPathDB" id="TriTrypDB:BSAL_19565"/>
<sequence length="427" mass="46902">MGRIGELIVQDHQELLTSPTKAIVLFASHASDISDLELHERHQLEYELQRELCSLHVVAFAELFSSEAFPVGTNVSPRGPFLLTKGRPTPRSTALSPSPYATVLYPPHVMGPNMSPPKRVFPHWKSGVTPYADVGLTPRVVGDAAMSDSMGATGRTLFLDGTAFPAGVSPKRFSSASFETSVYSWPSEKFAFQRQTVHAIYRHCDSVVTDEAFSRTFIESDELWHRKRLLEQLKYGVTSSYEWVLGGDVPAVREYVAVQQRWILEDADRYGRHLPSHLRHLAKIPQPPLMGDGSPRRRLTLLPTTPNSGGASVVLPVLSVDFNKPSSAENNLPQVPSAPPHDSVALEQHHHVATPPKGPPIRAARTLGSPSSALEAVVSPVRSCISPFAAQEEKVLVLEMLQRGEKRFARPSSGTTARSKQTYVAAM</sequence>
<evidence type="ECO:0000313" key="2">
    <source>
        <dbReference type="Proteomes" id="UP000051952"/>
    </source>
</evidence>
<dbReference type="Proteomes" id="UP000051952">
    <property type="component" value="Unassembled WGS sequence"/>
</dbReference>
<proteinExistence type="predicted"/>
<dbReference type="AlphaFoldDB" id="A0A0S4JKZ1"/>
<keyword evidence="2" id="KW-1185">Reference proteome</keyword>
<accession>A0A0S4JKZ1</accession>
<reference evidence="2" key="1">
    <citation type="submission" date="2015-09" db="EMBL/GenBank/DDBJ databases">
        <authorList>
            <consortium name="Pathogen Informatics"/>
        </authorList>
    </citation>
    <scope>NUCLEOTIDE SEQUENCE [LARGE SCALE GENOMIC DNA]</scope>
    <source>
        <strain evidence="2">Lake Konstanz</strain>
    </source>
</reference>
<name>A0A0S4JKZ1_BODSA</name>
<dbReference type="EMBL" id="CYKH01001710">
    <property type="protein sequence ID" value="CUG89148.1"/>
    <property type="molecule type" value="Genomic_DNA"/>
</dbReference>
<protein>
    <submittedName>
        <fullName evidence="1">Uncharacterized protein</fullName>
    </submittedName>
</protein>
<organism evidence="1 2">
    <name type="scientific">Bodo saltans</name>
    <name type="common">Flagellated protozoan</name>
    <dbReference type="NCBI Taxonomy" id="75058"/>
    <lineage>
        <taxon>Eukaryota</taxon>
        <taxon>Discoba</taxon>
        <taxon>Euglenozoa</taxon>
        <taxon>Kinetoplastea</taxon>
        <taxon>Metakinetoplastina</taxon>
        <taxon>Eubodonida</taxon>
        <taxon>Bodonidae</taxon>
        <taxon>Bodo</taxon>
    </lineage>
</organism>
<gene>
    <name evidence="1" type="ORF">BSAL_19565</name>
</gene>